<dbReference type="AlphaFoldDB" id="A0AAV9NXN1"/>
<proteinExistence type="predicted"/>
<name>A0AAV9NXN1_9PEZI</name>
<dbReference type="EMBL" id="JAVRRT010000019">
    <property type="protein sequence ID" value="KAK5164649.1"/>
    <property type="molecule type" value="Genomic_DNA"/>
</dbReference>
<feature type="region of interest" description="Disordered" evidence="1">
    <location>
        <begin position="1"/>
        <end position="39"/>
    </location>
</feature>
<evidence type="ECO:0000313" key="3">
    <source>
        <dbReference type="Proteomes" id="UP001337655"/>
    </source>
</evidence>
<dbReference type="Proteomes" id="UP001337655">
    <property type="component" value="Unassembled WGS sequence"/>
</dbReference>
<dbReference type="GeneID" id="89931185"/>
<feature type="compositionally biased region" description="Low complexity" evidence="1">
    <location>
        <begin position="25"/>
        <end position="34"/>
    </location>
</feature>
<evidence type="ECO:0000313" key="2">
    <source>
        <dbReference type="EMBL" id="KAK5164649.1"/>
    </source>
</evidence>
<organism evidence="2 3">
    <name type="scientific">Saxophila tyrrhenica</name>
    <dbReference type="NCBI Taxonomy" id="1690608"/>
    <lineage>
        <taxon>Eukaryota</taxon>
        <taxon>Fungi</taxon>
        <taxon>Dikarya</taxon>
        <taxon>Ascomycota</taxon>
        <taxon>Pezizomycotina</taxon>
        <taxon>Dothideomycetes</taxon>
        <taxon>Dothideomycetidae</taxon>
        <taxon>Mycosphaerellales</taxon>
        <taxon>Extremaceae</taxon>
        <taxon>Saxophila</taxon>
    </lineage>
</organism>
<evidence type="ECO:0000256" key="1">
    <source>
        <dbReference type="SAM" id="MobiDB-lite"/>
    </source>
</evidence>
<keyword evidence="3" id="KW-1185">Reference proteome</keyword>
<dbReference type="RefSeq" id="XP_064654897.1">
    <property type="nucleotide sequence ID" value="XM_064807081.1"/>
</dbReference>
<protein>
    <submittedName>
        <fullName evidence="2">Uncharacterized protein</fullName>
    </submittedName>
</protein>
<comment type="caution">
    <text evidence="2">The sequence shown here is derived from an EMBL/GenBank/DDBJ whole genome shotgun (WGS) entry which is preliminary data.</text>
</comment>
<accession>A0AAV9NXN1</accession>
<reference evidence="2 3" key="1">
    <citation type="submission" date="2023-08" db="EMBL/GenBank/DDBJ databases">
        <title>Black Yeasts Isolated from many extreme environments.</title>
        <authorList>
            <person name="Coleine C."/>
            <person name="Stajich J.E."/>
            <person name="Selbmann L."/>
        </authorList>
    </citation>
    <scope>NUCLEOTIDE SEQUENCE [LARGE SCALE GENOMIC DNA]</scope>
    <source>
        <strain evidence="2 3">CCFEE 5935</strain>
    </source>
</reference>
<gene>
    <name evidence="2" type="ORF">LTR77_009855</name>
</gene>
<sequence>MPSGLQKTTRSKTKRTNVKSGKPESSTTSSSTRSACQHQYLDSGEQTAIESWNNTVPQKAMKANEMPDERDPVIQAYLEAKLSLFQKAAVNNGAYRRSQSASTVGSGKS</sequence>